<gene>
    <name evidence="2" type="ORF">g.41674</name>
</gene>
<feature type="non-terminal residue" evidence="2">
    <location>
        <position position="1"/>
    </location>
</feature>
<feature type="region of interest" description="Disordered" evidence="1">
    <location>
        <begin position="844"/>
        <end position="866"/>
    </location>
</feature>
<feature type="region of interest" description="Disordered" evidence="1">
    <location>
        <begin position="319"/>
        <end position="383"/>
    </location>
</feature>
<name>A0A1B6FPD1_9HEMI</name>
<dbReference type="AlphaFoldDB" id="A0A1B6FPD1"/>
<reference evidence="2" key="1">
    <citation type="submission" date="2015-11" db="EMBL/GenBank/DDBJ databases">
        <title>De novo transcriptome assembly of four potential Pierce s Disease insect vectors from Arizona vineyards.</title>
        <authorList>
            <person name="Tassone E.E."/>
        </authorList>
    </citation>
    <scope>NUCLEOTIDE SEQUENCE</scope>
</reference>
<feature type="compositionally biased region" description="Polar residues" evidence="1">
    <location>
        <begin position="844"/>
        <end position="857"/>
    </location>
</feature>
<feature type="region of interest" description="Disordered" evidence="1">
    <location>
        <begin position="975"/>
        <end position="1008"/>
    </location>
</feature>
<feature type="compositionally biased region" description="Polar residues" evidence="1">
    <location>
        <begin position="451"/>
        <end position="463"/>
    </location>
</feature>
<evidence type="ECO:0008006" key="3">
    <source>
        <dbReference type="Google" id="ProtNLM"/>
    </source>
</evidence>
<feature type="compositionally biased region" description="Basic and acidic residues" evidence="1">
    <location>
        <begin position="513"/>
        <end position="526"/>
    </location>
</feature>
<feature type="compositionally biased region" description="Low complexity" evidence="1">
    <location>
        <begin position="203"/>
        <end position="222"/>
    </location>
</feature>
<accession>A0A1B6FPD1</accession>
<feature type="region of interest" description="Disordered" evidence="1">
    <location>
        <begin position="503"/>
        <end position="526"/>
    </location>
</feature>
<proteinExistence type="predicted"/>
<feature type="region of interest" description="Disordered" evidence="1">
    <location>
        <begin position="198"/>
        <end position="254"/>
    </location>
</feature>
<organism evidence="2">
    <name type="scientific">Cuerna arida</name>
    <dbReference type="NCBI Taxonomy" id="1464854"/>
    <lineage>
        <taxon>Eukaryota</taxon>
        <taxon>Metazoa</taxon>
        <taxon>Ecdysozoa</taxon>
        <taxon>Arthropoda</taxon>
        <taxon>Hexapoda</taxon>
        <taxon>Insecta</taxon>
        <taxon>Pterygota</taxon>
        <taxon>Neoptera</taxon>
        <taxon>Paraneoptera</taxon>
        <taxon>Hemiptera</taxon>
        <taxon>Auchenorrhyncha</taxon>
        <taxon>Membracoidea</taxon>
        <taxon>Cicadellidae</taxon>
        <taxon>Cicadellinae</taxon>
        <taxon>Proconiini</taxon>
        <taxon>Cuerna</taxon>
    </lineage>
</organism>
<evidence type="ECO:0000256" key="1">
    <source>
        <dbReference type="SAM" id="MobiDB-lite"/>
    </source>
</evidence>
<feature type="region of interest" description="Disordered" evidence="1">
    <location>
        <begin position="442"/>
        <end position="465"/>
    </location>
</feature>
<evidence type="ECO:0000313" key="2">
    <source>
        <dbReference type="EMBL" id="JAS52019.1"/>
    </source>
</evidence>
<dbReference type="EMBL" id="GECZ01017750">
    <property type="protein sequence ID" value="JAS52019.1"/>
    <property type="molecule type" value="Transcribed_RNA"/>
</dbReference>
<sequence length="1008" mass="103559">TSNSKVSVTSPIVGTSKTTTAQNVIVDSSTIAKKDELLTQSIQISGDSIPKKEVESKNIPKTTSTVSDFVFSSNKISSQATTQQSQFTAFSVNTTKGLSFTSFTPSQQSSPFSINQTITPFSVVSNSGTSAVNTQSSASVKPQPFTAVNKSVTSPPTISASSGFPLLTTFGKNDPSKPFPLSPTVNFPCKTASTENNFTGEVSAPTPSTTSNPLSSLSSLVSGIEPLKPYSGLTNPQNKVQPPTDTNTPKTPPNQPFVFNVVSASESKSSGKETSPNTKLFGFSPQNKLETKELAGDPKESTEVKAQFSGAFSKLSNDHISPKSVFGKTSQGSGFEIEKSDPIPKNIFSSSNTPPKNVFGGNSVATPFSQKDQKTMFGGLAPGPVLMPELGKLQDAAKPRDFQSENASSVIEVSLNPEKSVIDTKSALDKLTEVKGISITKVDSSEKKSTSVENPETDNTTTVPLMKESLNLSSFTTPTKPVQNIFGGTTTPVKPSVMYEIEESNTQVVSSSEPKEEIKSAEPEKQPEAIKPQTLFGGVTTPKTTPITSFSFSSSTLQSTISSAGSAQTPPQNTSSGFSFGLKLTTETTASPSTSVVTTTQVPSTFSFAPAANQPSSTAFSFTVPSTSANTNASSTFGFDNLSTGFSEDKPKTGFSFGEQAQNPASTEANIFGGFIAKSTEVSNIFGQSSSGIGDSKNVFGQTPSNTTSTKPVFGQIPVTTEEKKSVFGQITVTSAGSQPDFGFSLSTSTTSTQPSIFGGQETTTASFFGQPICSPTSTASSPFGQPSISAFGSATSSPFGGTTSSVFGSKPTFGQSGVSFFGQTSGGFGSSGTSVFGGNSPSTGSSLFGNSTSQPANPFGQSSGGSVFGGSGSFSAGGQTVGQTGFGSPAFQNKPAAFGSTSPSFGAAPSFGGAPTFGGSAAFGSPPKVFGSSPAATSAFGGGATQQSATFGNLATQNTMTFGNLAQNQQQGFSSVFPPAQSNTPAPAFPPTTSTSMFGGSSFSSWR</sequence>
<protein>
    <recommendedName>
        <fullName evidence="3">Nuclear pore complex protein Nup214 phenylalanine-glycine (FG) domain-containing protein</fullName>
    </recommendedName>
</protein>
<feature type="compositionally biased region" description="Low complexity" evidence="1">
    <location>
        <begin position="992"/>
        <end position="1008"/>
    </location>
</feature>
<feature type="region of interest" description="Disordered" evidence="1">
    <location>
        <begin position="265"/>
        <end position="284"/>
    </location>
</feature>